<sequence>MNTFILLFSFYPHLHNAIDNNVTQIISTEEPSIPPTTTINYNNSLYDEKDYTRNKFSTDESISNLLSTTVNISIVDGEEDKSITEAPILCTRTKHVSLHDLLTEGMEDKTLYVKNSKGEITSYSTANKTDIESVPFFARAESSESPVSFNEPTNGVIVKELNRERSCCRYFFTNNKTKNGIVFTYLSRKNGI</sequence>
<evidence type="ECO:0000313" key="1">
    <source>
        <dbReference type="EMBL" id="CDW30760.1"/>
    </source>
</evidence>
<protein>
    <submittedName>
        <fullName evidence="1">Uncharacterized protein</fullName>
    </submittedName>
</protein>
<organism evidence="1">
    <name type="scientific">Lepeophtheirus salmonis</name>
    <name type="common">Salmon louse</name>
    <name type="synonym">Caligus salmonis</name>
    <dbReference type="NCBI Taxonomy" id="72036"/>
    <lineage>
        <taxon>Eukaryota</taxon>
        <taxon>Metazoa</taxon>
        <taxon>Ecdysozoa</taxon>
        <taxon>Arthropoda</taxon>
        <taxon>Crustacea</taxon>
        <taxon>Multicrustacea</taxon>
        <taxon>Hexanauplia</taxon>
        <taxon>Copepoda</taxon>
        <taxon>Siphonostomatoida</taxon>
        <taxon>Caligidae</taxon>
        <taxon>Lepeophtheirus</taxon>
    </lineage>
</organism>
<dbReference type="EMBL" id="HACA01013399">
    <property type="protein sequence ID" value="CDW30760.1"/>
    <property type="molecule type" value="Transcribed_RNA"/>
</dbReference>
<accession>A0A0K2TY24</accession>
<proteinExistence type="predicted"/>
<dbReference type="AlphaFoldDB" id="A0A0K2TY24"/>
<feature type="non-terminal residue" evidence="1">
    <location>
        <position position="1"/>
    </location>
</feature>
<name>A0A0K2TY24_LEPSM</name>
<reference evidence="1" key="1">
    <citation type="submission" date="2014-05" db="EMBL/GenBank/DDBJ databases">
        <authorList>
            <person name="Chronopoulou M."/>
        </authorList>
    </citation>
    <scope>NUCLEOTIDE SEQUENCE</scope>
    <source>
        <tissue evidence="1">Whole organism</tissue>
    </source>
</reference>